<dbReference type="SUPFAM" id="SSF52172">
    <property type="entry name" value="CheY-like"/>
    <property type="match status" value="2"/>
</dbReference>
<keyword evidence="4" id="KW-0808">Transferase</keyword>
<dbReference type="Gene3D" id="3.30.70.270">
    <property type="match status" value="1"/>
</dbReference>
<reference evidence="4" key="1">
    <citation type="submission" date="2022-11" db="EMBL/GenBank/DDBJ databases">
        <title>WGS of Natronobacillus azotifigens 24KS-1, an anaerobic diazotrophic haloalkaliphile from soda-rich habitats.</title>
        <authorList>
            <person name="Sorokin D.Y."/>
            <person name="Merkel A.Y."/>
        </authorList>
    </citation>
    <scope>NUCLEOTIDE SEQUENCE</scope>
    <source>
        <strain evidence="4">24KS-1</strain>
    </source>
</reference>
<dbReference type="CDD" id="cd01949">
    <property type="entry name" value="GGDEF"/>
    <property type="match status" value="1"/>
</dbReference>
<keyword evidence="4" id="KW-0548">Nucleotidyltransferase</keyword>
<dbReference type="InterPro" id="IPR011006">
    <property type="entry name" value="CheY-like_superfamily"/>
</dbReference>
<sequence>MILNIETIFFERQEKQIAQFQNKSTVTKQELLVWLEEVKGSSRHIGLDTIARHANSLIEELLHQNKEIWQEDEWSNLIQLFVLKLDEHKNKPINDTHTKEKITLLLFDNEVGSLDSRKQSLEKQGYEILVATNMNRTIRLFYDYRPNVILLDADKAEETVQKLVSRLSKRAFEAFIPIIVIGTKISDELQINLYDVGVTDLLDKAISEEVFPHLINNRLRQQKFLKATTLVDELTKAYNRTFLQQIWKQFFDDYRNRKINFSMALLDLDFFKQVNDTYGHAIGDEVLRSFSKCVLNNKRDQDYFFRYGGEEFILLMPEINQCEAVQQIKYILNQFNRITHSSGNDNFSVSFTAGVCEMQPTIKTMRDLLEKSDQALYYGKENGKNRVEEYRQVVEQARIEVDKNTTFKIAVIDDDRFICYFLEDRLSKIKANNYPIEVTTFADGETFLASDWRYQPGKKLILLDIILPKMDGLEVLSHLRRIVEQKNVSIMMLTGRRKNKDMIKALELGADDYITKPFTFEELEARIKRYADRLFGRE</sequence>
<keyword evidence="5" id="KW-1185">Reference proteome</keyword>
<protein>
    <submittedName>
        <fullName evidence="4">Diguanylate cyclase</fullName>
        <ecNumber evidence="4">2.7.7.65</ecNumber>
    </submittedName>
</protein>
<dbReference type="InterPro" id="IPR000160">
    <property type="entry name" value="GGDEF_dom"/>
</dbReference>
<dbReference type="RefSeq" id="WP_268780692.1">
    <property type="nucleotide sequence ID" value="NZ_JAPRAT010000024.1"/>
</dbReference>
<evidence type="ECO:0000313" key="4">
    <source>
        <dbReference type="EMBL" id="MCZ0703933.1"/>
    </source>
</evidence>
<dbReference type="GO" id="GO:0000160">
    <property type="term" value="P:phosphorelay signal transduction system"/>
    <property type="evidence" value="ECO:0007669"/>
    <property type="project" value="InterPro"/>
</dbReference>
<dbReference type="FunFam" id="3.30.70.270:FF:000001">
    <property type="entry name" value="Diguanylate cyclase domain protein"/>
    <property type="match status" value="1"/>
</dbReference>
<dbReference type="Pfam" id="PF00990">
    <property type="entry name" value="GGDEF"/>
    <property type="match status" value="1"/>
</dbReference>
<dbReference type="PROSITE" id="PS50110">
    <property type="entry name" value="RESPONSE_REGULATORY"/>
    <property type="match status" value="2"/>
</dbReference>
<dbReference type="PANTHER" id="PTHR45138:SF9">
    <property type="entry name" value="DIGUANYLATE CYCLASE DGCM-RELATED"/>
    <property type="match status" value="1"/>
</dbReference>
<accession>A0A9J6REQ4</accession>
<dbReference type="CDD" id="cd00156">
    <property type="entry name" value="REC"/>
    <property type="match status" value="1"/>
</dbReference>
<feature type="modified residue" description="4-aspartylphosphate" evidence="1">
    <location>
        <position position="464"/>
    </location>
</feature>
<gene>
    <name evidence="4" type="ORF">OWO01_11995</name>
</gene>
<organism evidence="4 5">
    <name type="scientific">Natronobacillus azotifigens</name>
    <dbReference type="NCBI Taxonomy" id="472978"/>
    <lineage>
        <taxon>Bacteria</taxon>
        <taxon>Bacillati</taxon>
        <taxon>Bacillota</taxon>
        <taxon>Bacilli</taxon>
        <taxon>Bacillales</taxon>
        <taxon>Bacillaceae</taxon>
        <taxon>Natronobacillus</taxon>
    </lineage>
</organism>
<dbReference type="InterPro" id="IPR029787">
    <property type="entry name" value="Nucleotide_cyclase"/>
</dbReference>
<comment type="caution">
    <text evidence="4">The sequence shown here is derived from an EMBL/GenBank/DDBJ whole genome shotgun (WGS) entry which is preliminary data.</text>
</comment>
<dbReference type="EMBL" id="JAPRAT010000024">
    <property type="protein sequence ID" value="MCZ0703933.1"/>
    <property type="molecule type" value="Genomic_DNA"/>
</dbReference>
<name>A0A9J6REQ4_9BACI</name>
<dbReference type="InterPro" id="IPR043128">
    <property type="entry name" value="Rev_trsase/Diguanyl_cyclase"/>
</dbReference>
<feature type="domain" description="GGDEF" evidence="3">
    <location>
        <begin position="259"/>
        <end position="392"/>
    </location>
</feature>
<evidence type="ECO:0000256" key="1">
    <source>
        <dbReference type="PROSITE-ProRule" id="PRU00169"/>
    </source>
</evidence>
<proteinExistence type="predicted"/>
<dbReference type="GO" id="GO:0052621">
    <property type="term" value="F:diguanylate cyclase activity"/>
    <property type="evidence" value="ECO:0007669"/>
    <property type="project" value="UniProtKB-EC"/>
</dbReference>
<dbReference type="SUPFAM" id="SSF55073">
    <property type="entry name" value="Nucleotide cyclase"/>
    <property type="match status" value="1"/>
</dbReference>
<dbReference type="PROSITE" id="PS50887">
    <property type="entry name" value="GGDEF"/>
    <property type="match status" value="1"/>
</dbReference>
<feature type="domain" description="Response regulatory" evidence="2">
    <location>
        <begin position="103"/>
        <end position="219"/>
    </location>
</feature>
<dbReference type="SMART" id="SM00448">
    <property type="entry name" value="REC"/>
    <property type="match status" value="2"/>
</dbReference>
<keyword evidence="1" id="KW-0597">Phosphoprotein</keyword>
<evidence type="ECO:0000313" key="5">
    <source>
        <dbReference type="Proteomes" id="UP001084197"/>
    </source>
</evidence>
<feature type="domain" description="Response regulatory" evidence="2">
    <location>
        <begin position="408"/>
        <end position="531"/>
    </location>
</feature>
<evidence type="ECO:0000259" key="2">
    <source>
        <dbReference type="PROSITE" id="PS50110"/>
    </source>
</evidence>
<dbReference type="Pfam" id="PF00072">
    <property type="entry name" value="Response_reg"/>
    <property type="match status" value="1"/>
</dbReference>
<dbReference type="SMART" id="SM00267">
    <property type="entry name" value="GGDEF"/>
    <property type="match status" value="1"/>
</dbReference>
<dbReference type="InterPro" id="IPR050469">
    <property type="entry name" value="Diguanylate_Cyclase"/>
</dbReference>
<dbReference type="AlphaFoldDB" id="A0A9J6REQ4"/>
<dbReference type="InterPro" id="IPR001789">
    <property type="entry name" value="Sig_transdc_resp-reg_receiver"/>
</dbReference>
<dbReference type="EC" id="2.7.7.65" evidence="4"/>
<dbReference type="PANTHER" id="PTHR45138">
    <property type="entry name" value="REGULATORY COMPONENTS OF SENSORY TRANSDUCTION SYSTEM"/>
    <property type="match status" value="1"/>
</dbReference>
<dbReference type="NCBIfam" id="TIGR00254">
    <property type="entry name" value="GGDEF"/>
    <property type="match status" value="1"/>
</dbReference>
<feature type="modified residue" description="4-aspartylphosphate" evidence="1">
    <location>
        <position position="152"/>
    </location>
</feature>
<evidence type="ECO:0000259" key="3">
    <source>
        <dbReference type="PROSITE" id="PS50887"/>
    </source>
</evidence>
<dbReference type="Proteomes" id="UP001084197">
    <property type="component" value="Unassembled WGS sequence"/>
</dbReference>
<dbReference type="Gene3D" id="3.40.50.2300">
    <property type="match status" value="2"/>
</dbReference>
<dbReference type="CDD" id="cd17574">
    <property type="entry name" value="REC_OmpR"/>
    <property type="match status" value="1"/>
</dbReference>